<dbReference type="PANTHER" id="PTHR42852:SF13">
    <property type="entry name" value="PROTEIN DIPZ"/>
    <property type="match status" value="1"/>
</dbReference>
<dbReference type="SUPFAM" id="SSF52833">
    <property type="entry name" value="Thioredoxin-like"/>
    <property type="match status" value="1"/>
</dbReference>
<evidence type="ECO:0000259" key="2">
    <source>
        <dbReference type="PROSITE" id="PS51352"/>
    </source>
</evidence>
<keyword evidence="1" id="KW-1133">Transmembrane helix</keyword>
<dbReference type="Pfam" id="PF00578">
    <property type="entry name" value="AhpC-TSA"/>
    <property type="match status" value="1"/>
</dbReference>
<dbReference type="InterPro" id="IPR050553">
    <property type="entry name" value="Thioredoxin_ResA/DsbE_sf"/>
</dbReference>
<evidence type="ECO:0000256" key="1">
    <source>
        <dbReference type="SAM" id="Phobius"/>
    </source>
</evidence>
<dbReference type="InterPro" id="IPR013766">
    <property type="entry name" value="Thioredoxin_domain"/>
</dbReference>
<sequence>MNVKKIVAVAVIVMGVLVAGIFFSGNEGNSSSVVGSAASVSEVSSSNKAPDFTLSDMQGNEVSLSDFKGNVVIINFWATWCGPCRFEIPDLIDLQEKYNGDLVVLGVSLDYDGPSVVPQFAERLGISYPVLYGNGQVAHRYGGVTGIPTTFIIDRDMNVYSRYIGYRPQTVFEKDIQDLI</sequence>
<dbReference type="GO" id="GO:0016491">
    <property type="term" value="F:oxidoreductase activity"/>
    <property type="evidence" value="ECO:0007669"/>
    <property type="project" value="InterPro"/>
</dbReference>
<feature type="domain" description="Thioredoxin" evidence="2">
    <location>
        <begin position="43"/>
        <end position="180"/>
    </location>
</feature>
<dbReference type="InterPro" id="IPR017937">
    <property type="entry name" value="Thioredoxin_CS"/>
</dbReference>
<organism evidence="3">
    <name type="scientific">marine metagenome</name>
    <dbReference type="NCBI Taxonomy" id="408172"/>
    <lineage>
        <taxon>unclassified sequences</taxon>
        <taxon>metagenomes</taxon>
        <taxon>ecological metagenomes</taxon>
    </lineage>
</organism>
<name>A0A381X7Y2_9ZZZZ</name>
<dbReference type="Gene3D" id="3.40.30.10">
    <property type="entry name" value="Glutaredoxin"/>
    <property type="match status" value="1"/>
</dbReference>
<dbReference type="InterPro" id="IPR036249">
    <property type="entry name" value="Thioredoxin-like_sf"/>
</dbReference>
<keyword evidence="1" id="KW-0812">Transmembrane</keyword>
<protein>
    <recommendedName>
        <fullName evidence="2">Thioredoxin domain-containing protein</fullName>
    </recommendedName>
</protein>
<proteinExistence type="predicted"/>
<dbReference type="InterPro" id="IPR000866">
    <property type="entry name" value="AhpC/TSA"/>
</dbReference>
<dbReference type="PANTHER" id="PTHR42852">
    <property type="entry name" value="THIOL:DISULFIDE INTERCHANGE PROTEIN DSBE"/>
    <property type="match status" value="1"/>
</dbReference>
<evidence type="ECO:0000313" key="3">
    <source>
        <dbReference type="EMBL" id="SVA60875.1"/>
    </source>
</evidence>
<dbReference type="CDD" id="cd02966">
    <property type="entry name" value="TlpA_like_family"/>
    <property type="match status" value="1"/>
</dbReference>
<reference evidence="3" key="1">
    <citation type="submission" date="2018-05" db="EMBL/GenBank/DDBJ databases">
        <authorList>
            <person name="Lanie J.A."/>
            <person name="Ng W.-L."/>
            <person name="Kazmierczak K.M."/>
            <person name="Andrzejewski T.M."/>
            <person name="Davidsen T.M."/>
            <person name="Wayne K.J."/>
            <person name="Tettelin H."/>
            <person name="Glass J.I."/>
            <person name="Rusch D."/>
            <person name="Podicherti R."/>
            <person name="Tsui H.-C.T."/>
            <person name="Winkler M.E."/>
        </authorList>
    </citation>
    <scope>NUCLEOTIDE SEQUENCE</scope>
</reference>
<accession>A0A381X7Y2</accession>
<dbReference type="GO" id="GO:0016209">
    <property type="term" value="F:antioxidant activity"/>
    <property type="evidence" value="ECO:0007669"/>
    <property type="project" value="InterPro"/>
</dbReference>
<dbReference type="PROSITE" id="PS51352">
    <property type="entry name" value="THIOREDOXIN_2"/>
    <property type="match status" value="1"/>
</dbReference>
<dbReference type="EMBL" id="UINC01014233">
    <property type="protein sequence ID" value="SVA60875.1"/>
    <property type="molecule type" value="Genomic_DNA"/>
</dbReference>
<feature type="transmembrane region" description="Helical" evidence="1">
    <location>
        <begin position="6"/>
        <end position="23"/>
    </location>
</feature>
<keyword evidence="1" id="KW-0472">Membrane</keyword>
<dbReference type="AlphaFoldDB" id="A0A381X7Y2"/>
<gene>
    <name evidence="3" type="ORF">METZ01_LOCUS113729</name>
</gene>
<dbReference type="PROSITE" id="PS00194">
    <property type="entry name" value="THIOREDOXIN_1"/>
    <property type="match status" value="1"/>
</dbReference>